<evidence type="ECO:0000256" key="4">
    <source>
        <dbReference type="ARBA" id="ARBA00022670"/>
    </source>
</evidence>
<dbReference type="Gene3D" id="3.60.20.10">
    <property type="entry name" value="Glutamine Phosphoribosylpyrophosphate, subunit 1, domain 1"/>
    <property type="match status" value="1"/>
</dbReference>
<dbReference type="GO" id="GO:0004298">
    <property type="term" value="F:threonine-type endopeptidase activity"/>
    <property type="evidence" value="ECO:0007669"/>
    <property type="project" value="UniProtKB-KW"/>
</dbReference>
<keyword evidence="7 10" id="KW-0647">Proteasome</keyword>
<evidence type="ECO:0000313" key="10">
    <source>
        <dbReference type="EMBL" id="MFD1645358.1"/>
    </source>
</evidence>
<evidence type="ECO:0000256" key="1">
    <source>
        <dbReference type="ARBA" id="ARBA00001198"/>
    </source>
</evidence>
<evidence type="ECO:0000313" key="11">
    <source>
        <dbReference type="Proteomes" id="UP001597034"/>
    </source>
</evidence>
<dbReference type="EMBL" id="JBHUDO010000002">
    <property type="protein sequence ID" value="MFD1645358.1"/>
    <property type="molecule type" value="Genomic_DNA"/>
</dbReference>
<dbReference type="InterPro" id="IPR023333">
    <property type="entry name" value="Proteasome_suB-type"/>
</dbReference>
<evidence type="ECO:0000256" key="9">
    <source>
        <dbReference type="SAM" id="MobiDB-lite"/>
    </source>
</evidence>
<dbReference type="AlphaFoldDB" id="A0ABD6DGY3"/>
<feature type="active site" description="Nucleophile" evidence="8">
    <location>
        <position position="30"/>
    </location>
</feature>
<dbReference type="InterPro" id="IPR000243">
    <property type="entry name" value="Pept_T1A_subB"/>
</dbReference>
<dbReference type="PRINTS" id="PR00141">
    <property type="entry name" value="PROTEASOME"/>
</dbReference>
<reference evidence="10 11" key="1">
    <citation type="journal article" date="2019" name="Int. J. Syst. Evol. Microbiol.">
        <title>The Global Catalogue of Microorganisms (GCM) 10K type strain sequencing project: providing services to taxonomists for standard genome sequencing and annotation.</title>
        <authorList>
            <consortium name="The Broad Institute Genomics Platform"/>
            <consortium name="The Broad Institute Genome Sequencing Center for Infectious Disease"/>
            <person name="Wu L."/>
            <person name="Ma J."/>
        </authorList>
    </citation>
    <scope>NUCLEOTIDE SEQUENCE [LARGE SCALE GENOMIC DNA]</scope>
    <source>
        <strain evidence="10 11">CGMCC 1.10390</strain>
    </source>
</reference>
<keyword evidence="6" id="KW-0378">Hydrolase</keyword>
<name>A0ABD6DGY3_9EURY</name>
<dbReference type="PROSITE" id="PS51476">
    <property type="entry name" value="PROTEASOME_BETA_2"/>
    <property type="match status" value="1"/>
</dbReference>
<gene>
    <name evidence="10" type="ORF">ACFSBL_06660</name>
</gene>
<evidence type="ECO:0000256" key="2">
    <source>
        <dbReference type="ARBA" id="ARBA00012039"/>
    </source>
</evidence>
<dbReference type="GO" id="GO:0006508">
    <property type="term" value="P:proteolysis"/>
    <property type="evidence" value="ECO:0007669"/>
    <property type="project" value="UniProtKB-KW"/>
</dbReference>
<dbReference type="PANTHER" id="PTHR32194:SF0">
    <property type="entry name" value="ATP-DEPENDENT PROTEASE SUBUNIT HSLV"/>
    <property type="match status" value="1"/>
</dbReference>
<organism evidence="10 11">
    <name type="scientific">Haloarchaeobius litoreus</name>
    <dbReference type="NCBI Taxonomy" id="755306"/>
    <lineage>
        <taxon>Archaea</taxon>
        <taxon>Methanobacteriati</taxon>
        <taxon>Methanobacteriota</taxon>
        <taxon>Stenosarchaea group</taxon>
        <taxon>Halobacteria</taxon>
        <taxon>Halobacteriales</taxon>
        <taxon>Halorubellaceae</taxon>
        <taxon>Haloarchaeobius</taxon>
    </lineage>
</organism>
<keyword evidence="3" id="KW-0963">Cytoplasm</keyword>
<feature type="compositionally biased region" description="Basic and acidic residues" evidence="9">
    <location>
        <begin position="1"/>
        <end position="21"/>
    </location>
</feature>
<dbReference type="Proteomes" id="UP001597034">
    <property type="component" value="Unassembled WGS sequence"/>
</dbReference>
<sequence>MPEPGIRTDRRTEFEVSHTETDGPVVETGTTIVALTAPDAVVVAADRRASLGGQFVANKDVTKVEQVTERAALALSGSVGPLQSFTDTLRAEANLYEARRGDRLSTEALANVAGNLVRGIPAQVVLAGVDETGPAVYELDGGGSVMRTDYAAGGSGMQVAYGTLEGRAEEVEGVAEARELAADAVAAASERDTASGNGVTVATVTSDGIEFDEAAEPGEVV</sequence>
<evidence type="ECO:0000256" key="6">
    <source>
        <dbReference type="ARBA" id="ARBA00022801"/>
    </source>
</evidence>
<dbReference type="SUPFAM" id="SSF56235">
    <property type="entry name" value="N-terminal nucleophile aminohydrolases (Ntn hydrolases)"/>
    <property type="match status" value="1"/>
</dbReference>
<dbReference type="RefSeq" id="WP_256399130.1">
    <property type="nucleotide sequence ID" value="NZ_JANHJR010000001.1"/>
</dbReference>
<comment type="caution">
    <text evidence="10">The sequence shown here is derived from an EMBL/GenBank/DDBJ whole genome shotgun (WGS) entry which is preliminary data.</text>
</comment>
<evidence type="ECO:0000256" key="8">
    <source>
        <dbReference type="PIRSR" id="PIRSR600243-1"/>
    </source>
</evidence>
<protein>
    <recommendedName>
        <fullName evidence="2">proteasome endopeptidase complex</fullName>
        <ecNumber evidence="2">3.4.25.1</ecNumber>
    </recommendedName>
</protein>
<feature type="region of interest" description="Disordered" evidence="9">
    <location>
        <begin position="1"/>
        <end position="23"/>
    </location>
</feature>
<proteinExistence type="predicted"/>
<dbReference type="InterPro" id="IPR029055">
    <property type="entry name" value="Ntn_hydrolases_N"/>
</dbReference>
<dbReference type="Pfam" id="PF00227">
    <property type="entry name" value="Proteasome"/>
    <property type="match status" value="1"/>
</dbReference>
<dbReference type="GO" id="GO:0019774">
    <property type="term" value="C:proteasome core complex, beta-subunit complex"/>
    <property type="evidence" value="ECO:0007669"/>
    <property type="project" value="UniProtKB-ARBA"/>
</dbReference>
<evidence type="ECO:0000256" key="5">
    <source>
        <dbReference type="ARBA" id="ARBA00022698"/>
    </source>
</evidence>
<dbReference type="EC" id="3.4.25.1" evidence="2"/>
<dbReference type="InterPro" id="IPR001353">
    <property type="entry name" value="Proteasome_sua/b"/>
</dbReference>
<comment type="catalytic activity">
    <reaction evidence="1">
        <text>Cleavage of peptide bonds with very broad specificity.</text>
        <dbReference type="EC" id="3.4.25.1"/>
    </reaction>
</comment>
<evidence type="ECO:0000256" key="3">
    <source>
        <dbReference type="ARBA" id="ARBA00022490"/>
    </source>
</evidence>
<evidence type="ECO:0000256" key="7">
    <source>
        <dbReference type="ARBA" id="ARBA00022942"/>
    </source>
</evidence>
<keyword evidence="5" id="KW-0888">Threonine protease</keyword>
<keyword evidence="4" id="KW-0645">Protease</keyword>
<dbReference type="PANTHER" id="PTHR32194">
    <property type="entry name" value="METALLOPROTEASE TLDD"/>
    <property type="match status" value="1"/>
</dbReference>
<accession>A0ABD6DGY3</accession>
<keyword evidence="11" id="KW-1185">Reference proteome</keyword>